<evidence type="ECO:0000313" key="1">
    <source>
        <dbReference type="EMBL" id="SVE43122.1"/>
    </source>
</evidence>
<organism evidence="1">
    <name type="scientific">marine metagenome</name>
    <dbReference type="NCBI Taxonomy" id="408172"/>
    <lineage>
        <taxon>unclassified sequences</taxon>
        <taxon>metagenomes</taxon>
        <taxon>ecological metagenomes</taxon>
    </lineage>
</organism>
<name>A0A383DF60_9ZZZZ</name>
<sequence length="235" mass="26070">NPSFDGFFVYRHLGLVGCNITYMKRFQIVLIVIPLLYWAGCGDNDNGDNEGNPVIPGRTIYIVGSDDDGACYWVNGSRVELPGGAWATDIVVVDGTVYTSGTGEASDACYWINQTRYDLPGEWGEGEAIAVDGDDVYVAGWYENNDYPASCYWKNGQRINLTTNRDSQAFAIGIRNNGDVYVGGYYFNNHKLIPCFWKNGNNRSNLPTAEDGEVYDIAFDEAGNMRYYAGNTTKL</sequence>
<reference evidence="1" key="1">
    <citation type="submission" date="2018-05" db="EMBL/GenBank/DDBJ databases">
        <authorList>
            <person name="Lanie J.A."/>
            <person name="Ng W.-L."/>
            <person name="Kazmierczak K.M."/>
            <person name="Andrzejewski T.M."/>
            <person name="Davidsen T.M."/>
            <person name="Wayne K.J."/>
            <person name="Tettelin H."/>
            <person name="Glass J.I."/>
            <person name="Rusch D."/>
            <person name="Podicherti R."/>
            <person name="Tsui H.-C.T."/>
            <person name="Winkler M.E."/>
        </authorList>
    </citation>
    <scope>NUCLEOTIDE SEQUENCE</scope>
</reference>
<protein>
    <submittedName>
        <fullName evidence="1">Uncharacterized protein</fullName>
    </submittedName>
</protein>
<dbReference type="AlphaFoldDB" id="A0A383DF60"/>
<accession>A0A383DF60</accession>
<feature type="non-terminal residue" evidence="1">
    <location>
        <position position="235"/>
    </location>
</feature>
<dbReference type="SUPFAM" id="SSF101898">
    <property type="entry name" value="NHL repeat"/>
    <property type="match status" value="1"/>
</dbReference>
<dbReference type="EMBL" id="UINC01216822">
    <property type="protein sequence ID" value="SVE43122.1"/>
    <property type="molecule type" value="Genomic_DNA"/>
</dbReference>
<gene>
    <name evidence="1" type="ORF">METZ01_LOCUS495976</name>
</gene>
<proteinExistence type="predicted"/>
<feature type="non-terminal residue" evidence="1">
    <location>
        <position position="1"/>
    </location>
</feature>